<name>A0A7W7HU60_9ACTN</name>
<dbReference type="InterPro" id="IPR011009">
    <property type="entry name" value="Kinase-like_dom_sf"/>
</dbReference>
<proteinExistence type="predicted"/>
<protein>
    <submittedName>
        <fullName evidence="2">Aminoglycoside phosphotransferase (APT) family kinase protein</fullName>
    </submittedName>
</protein>
<organism evidence="2 3">
    <name type="scientific">Actinoplanes digitatis</name>
    <dbReference type="NCBI Taxonomy" id="1868"/>
    <lineage>
        <taxon>Bacteria</taxon>
        <taxon>Bacillati</taxon>
        <taxon>Actinomycetota</taxon>
        <taxon>Actinomycetes</taxon>
        <taxon>Micromonosporales</taxon>
        <taxon>Micromonosporaceae</taxon>
        <taxon>Actinoplanes</taxon>
    </lineage>
</organism>
<feature type="domain" description="Aminoglycoside phosphotransferase" evidence="1">
    <location>
        <begin position="32"/>
        <end position="267"/>
    </location>
</feature>
<dbReference type="GO" id="GO:0016301">
    <property type="term" value="F:kinase activity"/>
    <property type="evidence" value="ECO:0007669"/>
    <property type="project" value="UniProtKB-KW"/>
</dbReference>
<keyword evidence="3" id="KW-1185">Reference proteome</keyword>
<dbReference type="EMBL" id="JACHNH010000001">
    <property type="protein sequence ID" value="MBB4760847.1"/>
    <property type="molecule type" value="Genomic_DNA"/>
</dbReference>
<gene>
    <name evidence="2" type="ORF">BJ971_001403</name>
</gene>
<evidence type="ECO:0000313" key="3">
    <source>
        <dbReference type="Proteomes" id="UP000578112"/>
    </source>
</evidence>
<dbReference type="RefSeq" id="WP_239087835.1">
    <property type="nucleotide sequence ID" value="NZ_BOMK01000078.1"/>
</dbReference>
<dbReference type="Gene3D" id="3.90.1200.10">
    <property type="match status" value="1"/>
</dbReference>
<dbReference type="PANTHER" id="PTHR21310:SF15">
    <property type="entry name" value="AMINOGLYCOSIDE PHOSPHOTRANSFERASE DOMAIN-CONTAINING PROTEIN"/>
    <property type="match status" value="1"/>
</dbReference>
<keyword evidence="2" id="KW-0418">Kinase</keyword>
<sequence>MRSPTQRNLDICTIDGLIAPELGAKVADAAELSGGGFAAVWRATLTDGRDVVVKVGPPPSARLLRYESGLIEAEAAYFRLVRSSAPGVPVPEVLHVAEDWIVTSLLPGTALTGVANSAGVREQLGAAIAGLHRITGPHFGYTGDRARGADWPAAFGAMLDALLADAADWEVPLPPGLGELAARHAGNLATVTRPALLHFDLWDGNVLAAGGRLTGLVDGERHLWGDPLLDLVSPALRRRIEDEPEHPFLRGYAAATGLVLDDPARTRLALYRVHLYVLMLAEGPSRGIPVGGDRHVRLTGLLEEELRDLSRR</sequence>
<keyword evidence="2" id="KW-0808">Transferase</keyword>
<dbReference type="InterPro" id="IPR051678">
    <property type="entry name" value="AGP_Transferase"/>
</dbReference>
<evidence type="ECO:0000259" key="1">
    <source>
        <dbReference type="Pfam" id="PF01636"/>
    </source>
</evidence>
<accession>A0A7W7HU60</accession>
<dbReference type="Proteomes" id="UP000578112">
    <property type="component" value="Unassembled WGS sequence"/>
</dbReference>
<evidence type="ECO:0000313" key="2">
    <source>
        <dbReference type="EMBL" id="MBB4760847.1"/>
    </source>
</evidence>
<dbReference type="Gene3D" id="3.30.200.20">
    <property type="entry name" value="Phosphorylase Kinase, domain 1"/>
    <property type="match status" value="1"/>
</dbReference>
<dbReference type="PANTHER" id="PTHR21310">
    <property type="entry name" value="AMINOGLYCOSIDE PHOSPHOTRANSFERASE-RELATED-RELATED"/>
    <property type="match status" value="1"/>
</dbReference>
<dbReference type="Pfam" id="PF01636">
    <property type="entry name" value="APH"/>
    <property type="match status" value="1"/>
</dbReference>
<dbReference type="AlphaFoldDB" id="A0A7W7HU60"/>
<dbReference type="SUPFAM" id="SSF56112">
    <property type="entry name" value="Protein kinase-like (PK-like)"/>
    <property type="match status" value="1"/>
</dbReference>
<dbReference type="InterPro" id="IPR002575">
    <property type="entry name" value="Aminoglycoside_PTrfase"/>
</dbReference>
<reference evidence="2 3" key="1">
    <citation type="submission" date="2020-08" db="EMBL/GenBank/DDBJ databases">
        <title>Sequencing the genomes of 1000 actinobacteria strains.</title>
        <authorList>
            <person name="Klenk H.-P."/>
        </authorList>
    </citation>
    <scope>NUCLEOTIDE SEQUENCE [LARGE SCALE GENOMIC DNA]</scope>
    <source>
        <strain evidence="2 3">DSM 43149</strain>
    </source>
</reference>
<comment type="caution">
    <text evidence="2">The sequence shown here is derived from an EMBL/GenBank/DDBJ whole genome shotgun (WGS) entry which is preliminary data.</text>
</comment>